<reference evidence="2 3" key="1">
    <citation type="submission" date="2016-10" db="EMBL/GenBank/DDBJ databases">
        <authorList>
            <person name="Varghese N."/>
        </authorList>
    </citation>
    <scope>NUCLEOTIDE SEQUENCE [LARGE SCALE GENOMIC DNA]</scope>
    <source>
        <strain evidence="2 3">KA00225</strain>
    </source>
</reference>
<evidence type="ECO:0000259" key="1">
    <source>
        <dbReference type="SMART" id="SM00422"/>
    </source>
</evidence>
<dbReference type="Proteomes" id="UP000236146">
    <property type="component" value="Unassembled WGS sequence"/>
</dbReference>
<dbReference type="Gene3D" id="1.10.1660.10">
    <property type="match status" value="1"/>
</dbReference>
<dbReference type="GO" id="GO:0003677">
    <property type="term" value="F:DNA binding"/>
    <property type="evidence" value="ECO:0007669"/>
    <property type="project" value="InterPro"/>
</dbReference>
<dbReference type="Pfam" id="PF13411">
    <property type="entry name" value="MerR_1"/>
    <property type="match status" value="1"/>
</dbReference>
<dbReference type="EMBL" id="MNLH01000001">
    <property type="protein sequence ID" value="PNS43879.1"/>
    <property type="molecule type" value="Genomic_DNA"/>
</dbReference>
<name>A0A2K1SWG3_GARVA</name>
<dbReference type="SMART" id="SM00422">
    <property type="entry name" value="HTH_MERR"/>
    <property type="match status" value="1"/>
</dbReference>
<protein>
    <submittedName>
        <fullName evidence="2">MerR family transcriptional regulator</fullName>
    </submittedName>
</protein>
<feature type="domain" description="HTH merR-type" evidence="1">
    <location>
        <begin position="71"/>
        <end position="143"/>
    </location>
</feature>
<dbReference type="AlphaFoldDB" id="A0A2K1SWG3"/>
<dbReference type="GO" id="GO:0006355">
    <property type="term" value="P:regulation of DNA-templated transcription"/>
    <property type="evidence" value="ECO:0007669"/>
    <property type="project" value="InterPro"/>
</dbReference>
<proteinExistence type="predicted"/>
<accession>A0A2K1SWG3</accession>
<dbReference type="InterPro" id="IPR000551">
    <property type="entry name" value="MerR-type_HTH_dom"/>
</dbReference>
<sequence>MGVNSSDKKSSKVDLVSQSLNFSNVNSIYGDFDDVENSSRGKYSKKTSNNSSAVQGVLFSFSAGVDYEKGYRGTVAMKIAGITYRQLDYWARKHIIEPSITPSHGSGSRRLYSFKDIVIMTVAKKLLDAGVNLQNVTNAILFLYCHSEESLNKMTIICDGNNVQECDVDKNNILDMLSTGSAVFAINVGQICKRVESDLESENFTPLQLD</sequence>
<dbReference type="OrthoDB" id="7410529at2"/>
<evidence type="ECO:0000313" key="3">
    <source>
        <dbReference type="Proteomes" id="UP000236146"/>
    </source>
</evidence>
<evidence type="ECO:0000313" key="2">
    <source>
        <dbReference type="EMBL" id="PNS43879.1"/>
    </source>
</evidence>
<organism evidence="2 3">
    <name type="scientific">Gardnerella vaginalis</name>
    <dbReference type="NCBI Taxonomy" id="2702"/>
    <lineage>
        <taxon>Bacteria</taxon>
        <taxon>Bacillati</taxon>
        <taxon>Actinomycetota</taxon>
        <taxon>Actinomycetes</taxon>
        <taxon>Bifidobacteriales</taxon>
        <taxon>Bifidobacteriaceae</taxon>
        <taxon>Gardnerella</taxon>
    </lineage>
</organism>
<dbReference type="RefSeq" id="WP_103084255.1">
    <property type="nucleotide sequence ID" value="NZ_MNLH01000001.1"/>
</dbReference>
<dbReference type="InterPro" id="IPR009061">
    <property type="entry name" value="DNA-bd_dom_put_sf"/>
</dbReference>
<gene>
    <name evidence="2" type="ORF">BFS05_01325</name>
</gene>
<dbReference type="SUPFAM" id="SSF46955">
    <property type="entry name" value="Putative DNA-binding domain"/>
    <property type="match status" value="1"/>
</dbReference>
<comment type="caution">
    <text evidence="2">The sequence shown here is derived from an EMBL/GenBank/DDBJ whole genome shotgun (WGS) entry which is preliminary data.</text>
</comment>